<dbReference type="EC" id="2.7.11.1" evidence="2"/>
<evidence type="ECO:0000256" key="4">
    <source>
        <dbReference type="ARBA" id="ARBA00022679"/>
    </source>
</evidence>
<dbReference type="AlphaFoldDB" id="A0A498N063"/>
<evidence type="ECO:0000256" key="3">
    <source>
        <dbReference type="ARBA" id="ARBA00022527"/>
    </source>
</evidence>
<keyword evidence="4" id="KW-0808">Transferase</keyword>
<dbReference type="GO" id="GO:0004674">
    <property type="term" value="F:protein serine/threonine kinase activity"/>
    <property type="evidence" value="ECO:0007669"/>
    <property type="project" value="UniProtKB-KW"/>
</dbReference>
<dbReference type="InterPro" id="IPR000719">
    <property type="entry name" value="Prot_kinase_dom"/>
</dbReference>
<evidence type="ECO:0000256" key="8">
    <source>
        <dbReference type="ARBA" id="ARBA00047899"/>
    </source>
</evidence>
<keyword evidence="5" id="KW-0547">Nucleotide-binding</keyword>
<comment type="caution">
    <text evidence="11">The sequence shown here is derived from an EMBL/GenBank/DDBJ whole genome shotgun (WGS) entry which is preliminary data.</text>
</comment>
<dbReference type="Gene3D" id="1.10.510.10">
    <property type="entry name" value="Transferase(Phosphotransferase) domain 1"/>
    <property type="match status" value="2"/>
</dbReference>
<evidence type="ECO:0000259" key="10">
    <source>
        <dbReference type="PROSITE" id="PS50011"/>
    </source>
</evidence>
<accession>A0A498N063</accession>
<evidence type="ECO:0000256" key="7">
    <source>
        <dbReference type="ARBA" id="ARBA00022840"/>
    </source>
</evidence>
<keyword evidence="12" id="KW-1185">Reference proteome</keyword>
<keyword evidence="3" id="KW-0723">Serine/threonine-protein kinase</keyword>
<comment type="catalytic activity">
    <reaction evidence="9">
        <text>L-seryl-[protein] + ATP = O-phospho-L-seryl-[protein] + ADP + H(+)</text>
        <dbReference type="Rhea" id="RHEA:17989"/>
        <dbReference type="Rhea" id="RHEA-COMP:9863"/>
        <dbReference type="Rhea" id="RHEA-COMP:11604"/>
        <dbReference type="ChEBI" id="CHEBI:15378"/>
        <dbReference type="ChEBI" id="CHEBI:29999"/>
        <dbReference type="ChEBI" id="CHEBI:30616"/>
        <dbReference type="ChEBI" id="CHEBI:83421"/>
        <dbReference type="ChEBI" id="CHEBI:456216"/>
        <dbReference type="EC" id="2.7.11.1"/>
    </reaction>
</comment>
<dbReference type="InterPro" id="IPR011009">
    <property type="entry name" value="Kinase-like_dom_sf"/>
</dbReference>
<dbReference type="GO" id="GO:0005524">
    <property type="term" value="F:ATP binding"/>
    <property type="evidence" value="ECO:0007669"/>
    <property type="project" value="UniProtKB-KW"/>
</dbReference>
<dbReference type="PANTHER" id="PTHR22984">
    <property type="entry name" value="SERINE/THREONINE-PROTEIN KINASE PIM"/>
    <property type="match status" value="1"/>
</dbReference>
<dbReference type="SUPFAM" id="SSF56112">
    <property type="entry name" value="Protein kinase-like (PK-like)"/>
    <property type="match status" value="1"/>
</dbReference>
<dbReference type="EMBL" id="QBIY01012421">
    <property type="protein sequence ID" value="RXN25172.1"/>
    <property type="molecule type" value="Genomic_DNA"/>
</dbReference>
<dbReference type="Proteomes" id="UP000290572">
    <property type="component" value="Unassembled WGS sequence"/>
</dbReference>
<protein>
    <recommendedName>
        <fullName evidence="2">non-specific serine/threonine protein kinase</fullName>
        <ecNumber evidence="2">2.7.11.1</ecNumber>
    </recommendedName>
</protein>
<sequence>MENLLINPDTLKVKLIDFGCGDFLTKMSYTSFAGTRDYCPPEYLMTGEYHGEPATVSTKDNECCDMIRCCLQIDPKQRTELEKLSLHSWFKIANKK</sequence>
<feature type="domain" description="Protein kinase" evidence="10">
    <location>
        <begin position="1"/>
        <end position="96"/>
    </location>
</feature>
<dbReference type="GO" id="GO:0007346">
    <property type="term" value="P:regulation of mitotic cell cycle"/>
    <property type="evidence" value="ECO:0007669"/>
    <property type="project" value="TreeGrafter"/>
</dbReference>
<evidence type="ECO:0000256" key="6">
    <source>
        <dbReference type="ARBA" id="ARBA00022777"/>
    </source>
</evidence>
<organism evidence="11 12">
    <name type="scientific">Labeo rohita</name>
    <name type="common">Indian major carp</name>
    <name type="synonym">Cyprinus rohita</name>
    <dbReference type="NCBI Taxonomy" id="84645"/>
    <lineage>
        <taxon>Eukaryota</taxon>
        <taxon>Metazoa</taxon>
        <taxon>Chordata</taxon>
        <taxon>Craniata</taxon>
        <taxon>Vertebrata</taxon>
        <taxon>Euteleostomi</taxon>
        <taxon>Actinopterygii</taxon>
        <taxon>Neopterygii</taxon>
        <taxon>Teleostei</taxon>
        <taxon>Ostariophysi</taxon>
        <taxon>Cypriniformes</taxon>
        <taxon>Cyprinidae</taxon>
        <taxon>Labeoninae</taxon>
        <taxon>Labeonini</taxon>
        <taxon>Labeo</taxon>
    </lineage>
</organism>
<dbReference type="PANTHER" id="PTHR22984:SF11">
    <property type="entry name" value="AURORA KINASE-RELATED"/>
    <property type="match status" value="1"/>
</dbReference>
<comment type="similarity">
    <text evidence="1">Belongs to the protein kinase superfamily. CAMK Ser/Thr protein kinase family. PIM subfamily.</text>
</comment>
<dbReference type="InterPro" id="IPR051138">
    <property type="entry name" value="PIM_Ser/Thr_kinase"/>
</dbReference>
<proteinExistence type="inferred from homology"/>
<dbReference type="GO" id="GO:0005737">
    <property type="term" value="C:cytoplasm"/>
    <property type="evidence" value="ECO:0007669"/>
    <property type="project" value="TreeGrafter"/>
</dbReference>
<reference evidence="11 12" key="1">
    <citation type="submission" date="2018-03" db="EMBL/GenBank/DDBJ databases">
        <title>Draft genome sequence of Rohu Carp (Labeo rohita).</title>
        <authorList>
            <person name="Das P."/>
            <person name="Kushwaha B."/>
            <person name="Joshi C.G."/>
            <person name="Kumar D."/>
            <person name="Nagpure N.S."/>
            <person name="Sahoo L."/>
            <person name="Das S.P."/>
            <person name="Bit A."/>
            <person name="Patnaik S."/>
            <person name="Meher P.K."/>
            <person name="Jayasankar P."/>
            <person name="Koringa P.G."/>
            <person name="Patel N.V."/>
            <person name="Hinsu A.T."/>
            <person name="Kumar R."/>
            <person name="Pandey M."/>
            <person name="Agarwal S."/>
            <person name="Srivastava S."/>
            <person name="Singh M."/>
            <person name="Iquebal M.A."/>
            <person name="Jaiswal S."/>
            <person name="Angadi U.B."/>
            <person name="Kumar N."/>
            <person name="Raza M."/>
            <person name="Shah T.M."/>
            <person name="Rai A."/>
            <person name="Jena J.K."/>
        </authorList>
    </citation>
    <scope>NUCLEOTIDE SEQUENCE [LARGE SCALE GENOMIC DNA]</scope>
    <source>
        <strain evidence="11">DASCIFA01</strain>
        <tissue evidence="11">Testis</tissue>
    </source>
</reference>
<keyword evidence="7" id="KW-0067">ATP-binding</keyword>
<comment type="catalytic activity">
    <reaction evidence="8">
        <text>L-threonyl-[protein] + ATP = O-phospho-L-threonyl-[protein] + ADP + H(+)</text>
        <dbReference type="Rhea" id="RHEA:46608"/>
        <dbReference type="Rhea" id="RHEA-COMP:11060"/>
        <dbReference type="Rhea" id="RHEA-COMP:11605"/>
        <dbReference type="ChEBI" id="CHEBI:15378"/>
        <dbReference type="ChEBI" id="CHEBI:30013"/>
        <dbReference type="ChEBI" id="CHEBI:30616"/>
        <dbReference type="ChEBI" id="CHEBI:61977"/>
        <dbReference type="ChEBI" id="CHEBI:456216"/>
        <dbReference type="EC" id="2.7.11.1"/>
    </reaction>
</comment>
<evidence type="ECO:0000256" key="2">
    <source>
        <dbReference type="ARBA" id="ARBA00012513"/>
    </source>
</evidence>
<evidence type="ECO:0000313" key="12">
    <source>
        <dbReference type="Proteomes" id="UP000290572"/>
    </source>
</evidence>
<evidence type="ECO:0000256" key="1">
    <source>
        <dbReference type="ARBA" id="ARBA00005505"/>
    </source>
</evidence>
<gene>
    <name evidence="11" type="ORF">ROHU_021721</name>
</gene>
<dbReference type="Pfam" id="PF00069">
    <property type="entry name" value="Pkinase"/>
    <property type="match status" value="1"/>
</dbReference>
<evidence type="ECO:0000256" key="5">
    <source>
        <dbReference type="ARBA" id="ARBA00022741"/>
    </source>
</evidence>
<dbReference type="GO" id="GO:0043066">
    <property type="term" value="P:negative regulation of apoptotic process"/>
    <property type="evidence" value="ECO:0007669"/>
    <property type="project" value="TreeGrafter"/>
</dbReference>
<dbReference type="PROSITE" id="PS50011">
    <property type="entry name" value="PROTEIN_KINASE_DOM"/>
    <property type="match status" value="1"/>
</dbReference>
<evidence type="ECO:0000256" key="9">
    <source>
        <dbReference type="ARBA" id="ARBA00048679"/>
    </source>
</evidence>
<keyword evidence="6 11" id="KW-0418">Kinase</keyword>
<evidence type="ECO:0000313" key="11">
    <source>
        <dbReference type="EMBL" id="RXN25172.1"/>
    </source>
</evidence>
<name>A0A498N063_LABRO</name>